<dbReference type="GO" id="GO:0005737">
    <property type="term" value="C:cytoplasm"/>
    <property type="evidence" value="ECO:0007669"/>
    <property type="project" value="Ensembl"/>
</dbReference>
<keyword evidence="4" id="KW-0028">Amino-acid biosynthesis</keyword>
<dbReference type="GO" id="GO:0010309">
    <property type="term" value="F:acireductone dioxygenase [iron(II)-requiring] activity"/>
    <property type="evidence" value="ECO:0007669"/>
    <property type="project" value="UniProtKB-EC"/>
</dbReference>
<keyword evidence="3" id="KW-0533">Nickel</keyword>
<dbReference type="Gene3D" id="2.60.120.10">
    <property type="entry name" value="Jelly Rolls"/>
    <property type="match status" value="1"/>
</dbReference>
<dbReference type="InterPro" id="IPR004313">
    <property type="entry name" value="ARD"/>
</dbReference>
<keyword evidence="9" id="KW-0486">Methionine biosynthesis</keyword>
<keyword evidence="6" id="KW-0223">Dioxygenase</keyword>
<proteinExistence type="predicted"/>
<keyword evidence="5" id="KW-0479">Metal-binding</keyword>
<comment type="cofactor">
    <cofactor evidence="2">
        <name>Fe(2+)</name>
        <dbReference type="ChEBI" id="CHEBI:29033"/>
    </cofactor>
</comment>
<dbReference type="GO" id="GO:0019509">
    <property type="term" value="P:L-methionine salvage from methylthioadenosine"/>
    <property type="evidence" value="ECO:0007669"/>
    <property type="project" value="Ensembl"/>
</dbReference>
<protein>
    <recommendedName>
        <fullName evidence="10">acireductone dioxygenase (Fe(2+)-requiring)</fullName>
        <ecNumber evidence="10">1.13.11.54</ecNumber>
    </recommendedName>
</protein>
<evidence type="ECO:0000256" key="5">
    <source>
        <dbReference type="ARBA" id="ARBA00022723"/>
    </source>
</evidence>
<dbReference type="PANTHER" id="PTHR23418:SF0">
    <property type="entry name" value="ACIREDUCTONE DIOXYGENASE"/>
    <property type="match status" value="1"/>
</dbReference>
<reference evidence="11" key="1">
    <citation type="submission" date="2025-08" db="UniProtKB">
        <authorList>
            <consortium name="Ensembl"/>
        </authorList>
    </citation>
    <scope>IDENTIFICATION</scope>
</reference>
<dbReference type="AlphaFoldDB" id="A0A7M4EML8"/>
<evidence type="ECO:0000256" key="4">
    <source>
        <dbReference type="ARBA" id="ARBA00022605"/>
    </source>
</evidence>
<sequence length="184" mass="21281">MEKHPTHSTSPYSTTVEIWYMDSGFVRIMGCLLWIYIFSFSSFPSAPQLDADNYENDPELEKIQIERKYSWMDTITTDNDQLPHCKGTDLWLFYQEHRPSADALNILNGSGYFDIQDEDDQWIWIFMENRDVIMLPAGIYHQFIPDENVCTLDFPLGNPVWKIPTAVSAVIATVESLIYLAPVT</sequence>
<organism evidence="11 12">
    <name type="scientific">Crocodylus porosus</name>
    <name type="common">Saltwater crocodile</name>
    <name type="synonym">Estuarine crocodile</name>
    <dbReference type="NCBI Taxonomy" id="8502"/>
    <lineage>
        <taxon>Eukaryota</taxon>
        <taxon>Metazoa</taxon>
        <taxon>Chordata</taxon>
        <taxon>Craniata</taxon>
        <taxon>Vertebrata</taxon>
        <taxon>Euteleostomi</taxon>
        <taxon>Archelosauria</taxon>
        <taxon>Archosauria</taxon>
        <taxon>Crocodylia</taxon>
        <taxon>Longirostres</taxon>
        <taxon>Crocodylidae</taxon>
        <taxon>Crocodylus</taxon>
    </lineage>
</organism>
<name>A0A7M4EML8_CROPO</name>
<dbReference type="PANTHER" id="PTHR23418">
    <property type="entry name" value="ACIREDUCTONE DIOXYGENASE"/>
    <property type="match status" value="1"/>
</dbReference>
<evidence type="ECO:0000256" key="9">
    <source>
        <dbReference type="ARBA" id="ARBA00023167"/>
    </source>
</evidence>
<evidence type="ECO:0000256" key="8">
    <source>
        <dbReference type="ARBA" id="ARBA00023004"/>
    </source>
</evidence>
<evidence type="ECO:0000256" key="6">
    <source>
        <dbReference type="ARBA" id="ARBA00022964"/>
    </source>
</evidence>
<evidence type="ECO:0000256" key="3">
    <source>
        <dbReference type="ARBA" id="ARBA00022596"/>
    </source>
</evidence>
<gene>
    <name evidence="11" type="primary">ADI1</name>
</gene>
<dbReference type="Proteomes" id="UP000594220">
    <property type="component" value="Unplaced"/>
</dbReference>
<reference evidence="11" key="2">
    <citation type="submission" date="2025-09" db="UniProtKB">
        <authorList>
            <consortium name="Ensembl"/>
        </authorList>
    </citation>
    <scope>IDENTIFICATION</scope>
</reference>
<keyword evidence="12" id="KW-1185">Reference proteome</keyword>
<keyword evidence="7" id="KW-0560">Oxidoreductase</keyword>
<evidence type="ECO:0000256" key="10">
    <source>
        <dbReference type="ARBA" id="ARBA00039005"/>
    </source>
</evidence>
<keyword evidence="8" id="KW-0408">Iron</keyword>
<evidence type="ECO:0000256" key="2">
    <source>
        <dbReference type="ARBA" id="ARBA00001954"/>
    </source>
</evidence>
<dbReference type="GO" id="GO:0005634">
    <property type="term" value="C:nucleus"/>
    <property type="evidence" value="ECO:0007669"/>
    <property type="project" value="Ensembl"/>
</dbReference>
<dbReference type="Ensembl" id="ENSCPRT00005014098.1">
    <property type="protein sequence ID" value="ENSCPRP00005011969.1"/>
    <property type="gene ID" value="ENSCPRG00005008530.1"/>
</dbReference>
<evidence type="ECO:0000313" key="11">
    <source>
        <dbReference type="Ensembl" id="ENSCPRP00005011969.1"/>
    </source>
</evidence>
<evidence type="ECO:0000313" key="12">
    <source>
        <dbReference type="Proteomes" id="UP000594220"/>
    </source>
</evidence>
<dbReference type="GO" id="GO:0046872">
    <property type="term" value="F:metal ion binding"/>
    <property type="evidence" value="ECO:0007669"/>
    <property type="project" value="UniProtKB-KW"/>
</dbReference>
<evidence type="ECO:0000256" key="1">
    <source>
        <dbReference type="ARBA" id="ARBA00000428"/>
    </source>
</evidence>
<evidence type="ECO:0000256" key="7">
    <source>
        <dbReference type="ARBA" id="ARBA00023002"/>
    </source>
</evidence>
<comment type="catalytic activity">
    <reaction evidence="1">
        <text>1,2-dihydroxy-5-(methylsulfanyl)pent-1-en-3-one + O2 = 4-methylsulfanyl-2-oxobutanoate + formate + 2 H(+)</text>
        <dbReference type="Rhea" id="RHEA:24504"/>
        <dbReference type="ChEBI" id="CHEBI:15378"/>
        <dbReference type="ChEBI" id="CHEBI:15379"/>
        <dbReference type="ChEBI" id="CHEBI:15740"/>
        <dbReference type="ChEBI" id="CHEBI:16723"/>
        <dbReference type="ChEBI" id="CHEBI:49252"/>
        <dbReference type="EC" id="1.13.11.54"/>
    </reaction>
</comment>
<dbReference type="Pfam" id="PF03079">
    <property type="entry name" value="ARD"/>
    <property type="match status" value="1"/>
</dbReference>
<dbReference type="GeneTree" id="ENSGT00390000008195"/>
<dbReference type="GO" id="GO:0005886">
    <property type="term" value="C:plasma membrane"/>
    <property type="evidence" value="ECO:0007669"/>
    <property type="project" value="Ensembl"/>
</dbReference>
<dbReference type="EC" id="1.13.11.54" evidence="10"/>
<dbReference type="InterPro" id="IPR014710">
    <property type="entry name" value="RmlC-like_jellyroll"/>
</dbReference>
<dbReference type="InterPro" id="IPR011051">
    <property type="entry name" value="RmlC_Cupin_sf"/>
</dbReference>
<dbReference type="SUPFAM" id="SSF51182">
    <property type="entry name" value="RmlC-like cupins"/>
    <property type="match status" value="1"/>
</dbReference>
<accession>A0A7M4EML8</accession>